<dbReference type="InterPro" id="IPR001969">
    <property type="entry name" value="Aspartic_peptidase_AS"/>
</dbReference>
<dbReference type="InterPro" id="IPR021109">
    <property type="entry name" value="Peptidase_aspartic_dom_sf"/>
</dbReference>
<dbReference type="PANTHER" id="PTHR47966">
    <property type="entry name" value="BETA-SITE APP-CLEAVING ENZYME, ISOFORM A-RELATED"/>
    <property type="match status" value="1"/>
</dbReference>
<dbReference type="PROSITE" id="PS51767">
    <property type="entry name" value="PEPTIDASE_A1"/>
    <property type="match status" value="1"/>
</dbReference>
<dbReference type="PROSITE" id="PS00141">
    <property type="entry name" value="ASP_PROTEASE"/>
    <property type="match status" value="1"/>
</dbReference>
<evidence type="ECO:0000256" key="4">
    <source>
        <dbReference type="ARBA" id="ARBA00022670"/>
    </source>
</evidence>
<evidence type="ECO:0000256" key="11">
    <source>
        <dbReference type="PIRSR" id="PIRSR601461-2"/>
    </source>
</evidence>
<evidence type="ECO:0000313" key="18">
    <source>
        <dbReference type="Proteomes" id="UP000317494"/>
    </source>
</evidence>
<dbReference type="GO" id="GO:0004190">
    <property type="term" value="F:aspartic-type endopeptidase activity"/>
    <property type="evidence" value="ECO:0007669"/>
    <property type="project" value="UniProtKB-KW"/>
</dbReference>
<keyword evidence="18" id="KW-1185">Reference proteome</keyword>
<dbReference type="PRINTS" id="PR00792">
    <property type="entry name" value="PEPSIN"/>
</dbReference>
<keyword evidence="9" id="KW-0325">Glycoprotein</keyword>
<dbReference type="Gene3D" id="2.40.70.10">
    <property type="entry name" value="Acid Proteases"/>
    <property type="match status" value="2"/>
</dbReference>
<evidence type="ECO:0000256" key="10">
    <source>
        <dbReference type="PIRSR" id="PIRSR601461-1"/>
    </source>
</evidence>
<feature type="signal peptide" evidence="15">
    <location>
        <begin position="1"/>
        <end position="20"/>
    </location>
</feature>
<keyword evidence="3" id="KW-0926">Vacuole</keyword>
<keyword evidence="14" id="KW-1133">Transmembrane helix</keyword>
<comment type="subcellular location">
    <subcellularLocation>
        <location evidence="1">Vacuole</location>
    </subcellularLocation>
</comment>
<dbReference type="Pfam" id="PF06522">
    <property type="entry name" value="B12D"/>
    <property type="match status" value="1"/>
</dbReference>
<dbReference type="VEuPathDB" id="FungiDB:SeMB42_g06185"/>
<dbReference type="FunFam" id="2.40.70.10:FF:000002">
    <property type="entry name" value="Vacuolar aspartic proteinase"/>
    <property type="match status" value="1"/>
</dbReference>
<evidence type="ECO:0000256" key="13">
    <source>
        <dbReference type="SAM" id="MobiDB-lite"/>
    </source>
</evidence>
<dbReference type="GO" id="GO:0005773">
    <property type="term" value="C:vacuole"/>
    <property type="evidence" value="ECO:0007669"/>
    <property type="project" value="UniProtKB-SubCell"/>
</dbReference>
<feature type="disulfide bond" evidence="11">
    <location>
        <begin position="320"/>
        <end position="360"/>
    </location>
</feature>
<evidence type="ECO:0000256" key="9">
    <source>
        <dbReference type="ARBA" id="ARBA00023180"/>
    </source>
</evidence>
<evidence type="ECO:0000256" key="1">
    <source>
        <dbReference type="ARBA" id="ARBA00004116"/>
    </source>
</evidence>
<dbReference type="InterPro" id="IPR033121">
    <property type="entry name" value="PEPTIDASE_A1"/>
</dbReference>
<evidence type="ECO:0000256" key="2">
    <source>
        <dbReference type="ARBA" id="ARBA00007447"/>
    </source>
</evidence>
<dbReference type="FunFam" id="2.40.70.10:FF:000036">
    <property type="entry name" value="Vacuolar aspartic protease"/>
    <property type="match status" value="1"/>
</dbReference>
<keyword evidence="7 12" id="KW-0378">Hydrolase</keyword>
<name>A0A507CJP9_9FUNG</name>
<evidence type="ECO:0000256" key="5">
    <source>
        <dbReference type="ARBA" id="ARBA00022729"/>
    </source>
</evidence>
<evidence type="ECO:0000256" key="8">
    <source>
        <dbReference type="ARBA" id="ARBA00023157"/>
    </source>
</evidence>
<dbReference type="GO" id="GO:0006508">
    <property type="term" value="P:proteolysis"/>
    <property type="evidence" value="ECO:0007669"/>
    <property type="project" value="UniProtKB-KW"/>
</dbReference>
<evidence type="ECO:0000256" key="12">
    <source>
        <dbReference type="RuleBase" id="RU000454"/>
    </source>
</evidence>
<comment type="caution">
    <text evidence="17">The sequence shown here is derived from an EMBL/GenBank/DDBJ whole genome shotgun (WGS) entry which is preliminary data.</text>
</comment>
<evidence type="ECO:0000256" key="6">
    <source>
        <dbReference type="ARBA" id="ARBA00022750"/>
    </source>
</evidence>
<keyword evidence="4 12" id="KW-0645">Protease</keyword>
<sequence length="713" mass="78051">MYNILALAVIALAVLNVALAVPTQHGEPGLKRIKLRRVPLEDRSNTLGDVVLHTNLLKQKYMGAGPRTQSAQHGVPLTNFMNAQYFGEIGVGSPPQEFTVVMDTGSSNLWVPSTRCSSIACWLHRRFDASKSSTFKKNGTEFAIRYGTGSLEGVISNDVLTIGDLKIKSQDFGESVKEPGVTFAVGRFDGIMGLGFDNIAVQRAVPPFYQMVNQKLLDNPIFSVWLNTNGDDNGGEIVFGGMDKDHYKGGITWAPVIRKGYWEVELQNVSMAGKPLGFATNRAAIDTGSSLFALPTAEADIINQLIGGKRNMNGQYIVDCAAINSLPELGIKFGGKEFPLQGKDYVLRVSAGPIGGGDQCVSGFMGLDIPAPAGPLWIVGDVFLRKYYTAYDLEWPDTCRSQQAPINLWDKFLFDRLKVKVTVVVSVNSLDSSSLVVFLLREGQGTYIVDISQLKQETIVHHITHSQYNPIMASVAPSKLAKYAPVGVYPLFAIMGFALGGAAFYGTWLLRKPDVVLSRKSNPFPYLHVEADHNTKFSKFPFDDQQPITLHINLRLEVPDISRSSLMPNKTKSSVARLRASRTSSPHQLSRYPLSLLRFIKGVQKRFREAAGSRHGELEVVVLISAYATPGGPPHKPAPWKITQEVLASRPPAAAKTEELASSRKTARSKKRQLADVSPTQPANSATKVVVGRDPSVDNSRRVAWLNVMGDKI</sequence>
<evidence type="ECO:0000313" key="17">
    <source>
        <dbReference type="EMBL" id="TPX39921.1"/>
    </source>
</evidence>
<feature type="transmembrane region" description="Helical" evidence="14">
    <location>
        <begin position="488"/>
        <end position="510"/>
    </location>
</feature>
<evidence type="ECO:0000256" key="3">
    <source>
        <dbReference type="ARBA" id="ARBA00022554"/>
    </source>
</evidence>
<dbReference type="AlphaFoldDB" id="A0A507CJP9"/>
<comment type="similarity">
    <text evidence="2 12">Belongs to the peptidase A1 family.</text>
</comment>
<dbReference type="InterPro" id="IPR010530">
    <property type="entry name" value="B12D"/>
</dbReference>
<evidence type="ECO:0000256" key="7">
    <source>
        <dbReference type="ARBA" id="ARBA00022801"/>
    </source>
</evidence>
<evidence type="ECO:0000256" key="15">
    <source>
        <dbReference type="SAM" id="SignalP"/>
    </source>
</evidence>
<feature type="active site" evidence="10">
    <location>
        <position position="103"/>
    </location>
</feature>
<feature type="chain" id="PRO_5021381720" description="Peptidase A1 domain-containing protein" evidence="15">
    <location>
        <begin position="21"/>
        <end position="713"/>
    </location>
</feature>
<dbReference type="PANTHER" id="PTHR47966:SF51">
    <property type="entry name" value="BETA-SITE APP-CLEAVING ENZYME, ISOFORM A-RELATED"/>
    <property type="match status" value="1"/>
</dbReference>
<feature type="domain" description="Peptidase A1" evidence="16">
    <location>
        <begin position="85"/>
        <end position="401"/>
    </location>
</feature>
<reference evidence="17 18" key="1">
    <citation type="journal article" date="2019" name="Sci. Rep.">
        <title>Comparative genomics of chytrid fungi reveal insights into the obligate biotrophic and pathogenic lifestyle of Synchytrium endobioticum.</title>
        <authorList>
            <person name="van de Vossenberg B.T.L.H."/>
            <person name="Warris S."/>
            <person name="Nguyen H.D.T."/>
            <person name="van Gent-Pelzer M.P.E."/>
            <person name="Joly D.L."/>
            <person name="van de Geest H.C."/>
            <person name="Bonants P.J.M."/>
            <person name="Smith D.S."/>
            <person name="Levesque C.A."/>
            <person name="van der Lee T.A.J."/>
        </authorList>
    </citation>
    <scope>NUCLEOTIDE SEQUENCE [LARGE SCALE GENOMIC DNA]</scope>
    <source>
        <strain evidence="17 18">MB42</strain>
    </source>
</reference>
<organism evidence="17 18">
    <name type="scientific">Synchytrium endobioticum</name>
    <dbReference type="NCBI Taxonomy" id="286115"/>
    <lineage>
        <taxon>Eukaryota</taxon>
        <taxon>Fungi</taxon>
        <taxon>Fungi incertae sedis</taxon>
        <taxon>Chytridiomycota</taxon>
        <taxon>Chytridiomycota incertae sedis</taxon>
        <taxon>Chytridiomycetes</taxon>
        <taxon>Synchytriales</taxon>
        <taxon>Synchytriaceae</taxon>
        <taxon>Synchytrium</taxon>
    </lineage>
</organism>
<evidence type="ECO:0000259" key="16">
    <source>
        <dbReference type="PROSITE" id="PS51767"/>
    </source>
</evidence>
<dbReference type="STRING" id="286115.A0A507CJP9"/>
<gene>
    <name evidence="17" type="ORF">SeMB42_g06185</name>
</gene>
<proteinExistence type="inferred from homology"/>
<protein>
    <recommendedName>
        <fullName evidence="16">Peptidase A1 domain-containing protein</fullName>
    </recommendedName>
</protein>
<keyword evidence="14" id="KW-0812">Transmembrane</keyword>
<dbReference type="InterPro" id="IPR001461">
    <property type="entry name" value="Aspartic_peptidase_A1"/>
</dbReference>
<dbReference type="Pfam" id="PF00026">
    <property type="entry name" value="Asp"/>
    <property type="match status" value="1"/>
</dbReference>
<dbReference type="Proteomes" id="UP000317494">
    <property type="component" value="Unassembled WGS sequence"/>
</dbReference>
<keyword evidence="8 11" id="KW-1015">Disulfide bond</keyword>
<feature type="disulfide bond" evidence="11">
    <location>
        <begin position="116"/>
        <end position="121"/>
    </location>
</feature>
<evidence type="ECO:0000256" key="14">
    <source>
        <dbReference type="SAM" id="Phobius"/>
    </source>
</evidence>
<keyword evidence="6 12" id="KW-0064">Aspartyl protease</keyword>
<feature type="region of interest" description="Disordered" evidence="13">
    <location>
        <begin position="651"/>
        <end position="694"/>
    </location>
</feature>
<keyword evidence="5 15" id="KW-0732">Signal</keyword>
<accession>A0A507CJP9</accession>
<keyword evidence="14" id="KW-0472">Membrane</keyword>
<dbReference type="EMBL" id="QEAN01000332">
    <property type="protein sequence ID" value="TPX39921.1"/>
    <property type="molecule type" value="Genomic_DNA"/>
</dbReference>
<dbReference type="SUPFAM" id="SSF50630">
    <property type="entry name" value="Acid proteases"/>
    <property type="match status" value="1"/>
</dbReference>
<feature type="active site" evidence="10">
    <location>
        <position position="286"/>
    </location>
</feature>
<feature type="compositionally biased region" description="Polar residues" evidence="13">
    <location>
        <begin position="678"/>
        <end position="687"/>
    </location>
</feature>